<organism evidence="3 4">
    <name type="scientific">Kocuria coralli</name>
    <dbReference type="NCBI Taxonomy" id="1461025"/>
    <lineage>
        <taxon>Bacteria</taxon>
        <taxon>Bacillati</taxon>
        <taxon>Actinomycetota</taxon>
        <taxon>Actinomycetes</taxon>
        <taxon>Micrococcales</taxon>
        <taxon>Micrococcaceae</taxon>
        <taxon>Kocuria</taxon>
    </lineage>
</organism>
<proteinExistence type="predicted"/>
<comment type="caution">
    <text evidence="3">The sequence shown here is derived from an EMBL/GenBank/DDBJ whole genome shotgun (WGS) entry which is preliminary data.</text>
</comment>
<gene>
    <name evidence="3" type="ORF">FCK90_03740</name>
</gene>
<reference evidence="3 4" key="1">
    <citation type="submission" date="2019-05" db="EMBL/GenBank/DDBJ databases">
        <title>Kocuria coralli sp. nov., a novel actinobacterium isolated from coral reef seawater.</title>
        <authorList>
            <person name="Li J."/>
        </authorList>
    </citation>
    <scope>NUCLEOTIDE SEQUENCE [LARGE SCALE GENOMIC DNA]</scope>
    <source>
        <strain evidence="3 4">SCSIO 13007</strain>
    </source>
</reference>
<sequence length="331" mass="34852">MAVRDDFVASPDREAHAIPGRHASPATGRGRRNLKTVVGAGVVAVLTLVACSSPGEPEGAPQAGSVTLDTSREPSSVLSQTYSPVYWSGADTQSQRLFRETLRVESPSTADPIETAVLAMTQAQPTDGDYRTLWRPVSHVGTSFTADTITIDLPSSAVSRHLEEAQARLAVQQVTHTAVAAAKEAGLVGQDADPGVRILVDGAGEQTVFGSYELPDAQNAEPGSLARLSLDQPAPGLSPGQVRFTGRFDSDLTDAVVTITRVGASEREFLHREHLDSAPAPARQTEVAVEADLDAGRYVITLTATDRDGNPVTDDHLFAVGAEADRVVAEG</sequence>
<feature type="compositionally biased region" description="Basic and acidic residues" evidence="1">
    <location>
        <begin position="1"/>
        <end position="16"/>
    </location>
</feature>
<feature type="domain" description="GerMN" evidence="2">
    <location>
        <begin position="113"/>
        <end position="209"/>
    </location>
</feature>
<name>A0A5J5L232_9MICC</name>
<evidence type="ECO:0000256" key="1">
    <source>
        <dbReference type="SAM" id="MobiDB-lite"/>
    </source>
</evidence>
<feature type="region of interest" description="Disordered" evidence="1">
    <location>
        <begin position="53"/>
        <end position="74"/>
    </location>
</feature>
<dbReference type="InterPro" id="IPR019606">
    <property type="entry name" value="GerMN"/>
</dbReference>
<evidence type="ECO:0000313" key="3">
    <source>
        <dbReference type="EMBL" id="KAA9395031.1"/>
    </source>
</evidence>
<keyword evidence="4" id="KW-1185">Reference proteome</keyword>
<accession>A0A5J5L232</accession>
<dbReference type="OrthoDB" id="4843507at2"/>
<dbReference type="EMBL" id="SZWF01000003">
    <property type="protein sequence ID" value="KAA9395031.1"/>
    <property type="molecule type" value="Genomic_DNA"/>
</dbReference>
<dbReference type="AlphaFoldDB" id="A0A5J5L232"/>
<evidence type="ECO:0000313" key="4">
    <source>
        <dbReference type="Proteomes" id="UP000325957"/>
    </source>
</evidence>
<dbReference type="Pfam" id="PF10646">
    <property type="entry name" value="Germane"/>
    <property type="match status" value="1"/>
</dbReference>
<feature type="region of interest" description="Disordered" evidence="1">
    <location>
        <begin position="1"/>
        <end position="31"/>
    </location>
</feature>
<dbReference type="SMART" id="SM00909">
    <property type="entry name" value="Germane"/>
    <property type="match status" value="1"/>
</dbReference>
<dbReference type="Proteomes" id="UP000325957">
    <property type="component" value="Unassembled WGS sequence"/>
</dbReference>
<evidence type="ECO:0000259" key="2">
    <source>
        <dbReference type="SMART" id="SM00909"/>
    </source>
</evidence>
<dbReference type="RefSeq" id="WP_158032956.1">
    <property type="nucleotide sequence ID" value="NZ_ML708612.1"/>
</dbReference>
<protein>
    <recommendedName>
        <fullName evidence="2">GerMN domain-containing protein</fullName>
    </recommendedName>
</protein>
<feature type="compositionally biased region" description="Polar residues" evidence="1">
    <location>
        <begin position="64"/>
        <end position="74"/>
    </location>
</feature>